<keyword evidence="3" id="KW-1185">Reference proteome</keyword>
<dbReference type="KEGG" id="ltr:EVS81_14315"/>
<sequence length="100" mass="10741">MRRRGPSCDSPPALTRWDSTATHRAPLDEAPRACEMSQQQADGRIKVVLDRAARPAERGSKTAAGDERNPVDTPRPVGEGGDITMQTEGGAQCQSTRPIS</sequence>
<protein>
    <submittedName>
        <fullName evidence="2">Uncharacterized protein</fullName>
    </submittedName>
</protein>
<feature type="compositionally biased region" description="Polar residues" evidence="1">
    <location>
        <begin position="84"/>
        <end position="100"/>
    </location>
</feature>
<accession>A0A4P6KH47</accession>
<dbReference type="Proteomes" id="UP000289260">
    <property type="component" value="Chromosome"/>
</dbReference>
<evidence type="ECO:0000313" key="2">
    <source>
        <dbReference type="EMBL" id="QBE49857.1"/>
    </source>
</evidence>
<gene>
    <name evidence="2" type="ORF">EVS81_14315</name>
</gene>
<feature type="region of interest" description="Disordered" evidence="1">
    <location>
        <begin position="1"/>
        <end position="100"/>
    </location>
</feature>
<dbReference type="OrthoDB" id="241504at2"/>
<dbReference type="EMBL" id="CP035806">
    <property type="protein sequence ID" value="QBE49857.1"/>
    <property type="molecule type" value="Genomic_DNA"/>
</dbReference>
<name>A0A4P6KH47_9MICO</name>
<evidence type="ECO:0000313" key="3">
    <source>
        <dbReference type="Proteomes" id="UP000289260"/>
    </source>
</evidence>
<feature type="compositionally biased region" description="Basic and acidic residues" evidence="1">
    <location>
        <begin position="43"/>
        <end position="70"/>
    </location>
</feature>
<reference evidence="2 3" key="1">
    <citation type="submission" date="2019-02" db="EMBL/GenBank/DDBJ databases">
        <authorList>
            <person name="Sun L."/>
            <person name="Pan D."/>
            <person name="Wu X."/>
        </authorList>
    </citation>
    <scope>NUCLEOTIDE SEQUENCE [LARGE SCALE GENOMIC DNA]</scope>
    <source>
        <strain evidence="2 3">JW-1</strain>
    </source>
</reference>
<organism evidence="2 3">
    <name type="scientific">Leucobacter triazinivorans</name>
    <dbReference type="NCBI Taxonomy" id="1784719"/>
    <lineage>
        <taxon>Bacteria</taxon>
        <taxon>Bacillati</taxon>
        <taxon>Actinomycetota</taxon>
        <taxon>Actinomycetes</taxon>
        <taxon>Micrococcales</taxon>
        <taxon>Microbacteriaceae</taxon>
        <taxon>Leucobacter</taxon>
    </lineage>
</organism>
<evidence type="ECO:0000256" key="1">
    <source>
        <dbReference type="SAM" id="MobiDB-lite"/>
    </source>
</evidence>
<dbReference type="AlphaFoldDB" id="A0A4P6KH47"/>
<proteinExistence type="predicted"/>